<comment type="subcellular location">
    <subcellularLocation>
        <location evidence="2">Cytoplasm</location>
    </subcellularLocation>
    <subcellularLocation>
        <location evidence="1">Nucleus</location>
    </subcellularLocation>
</comment>
<evidence type="ECO:0000259" key="12">
    <source>
        <dbReference type="PROSITE" id="PS51186"/>
    </source>
</evidence>
<dbReference type="AlphaFoldDB" id="A0AAD9G818"/>
<dbReference type="GO" id="GO:0005634">
    <property type="term" value="C:nucleus"/>
    <property type="evidence" value="ECO:0007669"/>
    <property type="project" value="UniProtKB-SubCell"/>
</dbReference>
<evidence type="ECO:0000256" key="11">
    <source>
        <dbReference type="ARBA" id="ARBA00049524"/>
    </source>
</evidence>
<comment type="catalytic activity">
    <reaction evidence="11">
        <text>N-terminal L-seryl-[histone H4] + acetyl-CoA = N-terminal N(alpha)-acetyl-L-seryl-[histone H4] + CoA + H(+)</text>
        <dbReference type="Rhea" id="RHEA:50596"/>
        <dbReference type="Rhea" id="RHEA-COMP:12740"/>
        <dbReference type="Rhea" id="RHEA-COMP:12743"/>
        <dbReference type="ChEBI" id="CHEBI:15378"/>
        <dbReference type="ChEBI" id="CHEBI:57287"/>
        <dbReference type="ChEBI" id="CHEBI:57288"/>
        <dbReference type="ChEBI" id="CHEBI:64738"/>
        <dbReference type="ChEBI" id="CHEBI:83690"/>
        <dbReference type="EC" id="2.3.1.257"/>
    </reaction>
</comment>
<dbReference type="InterPro" id="IPR039949">
    <property type="entry name" value="NAA40"/>
</dbReference>
<dbReference type="PANTHER" id="PTHR20531">
    <property type="entry name" value="N-ALPHA-ACETYLTRANSFERASE 40"/>
    <property type="match status" value="1"/>
</dbReference>
<dbReference type="InterPro" id="IPR000182">
    <property type="entry name" value="GNAT_dom"/>
</dbReference>
<evidence type="ECO:0000256" key="6">
    <source>
        <dbReference type="ARBA" id="ARBA00022490"/>
    </source>
</evidence>
<dbReference type="Proteomes" id="UP001195914">
    <property type="component" value="Unassembled WGS sequence"/>
</dbReference>
<reference evidence="13" key="1">
    <citation type="journal article" date="2014" name="Nucleic Acids Res.">
        <title>The evolutionary dynamics of variant antigen genes in Babesia reveal a history of genomic innovation underlying host-parasite interaction.</title>
        <authorList>
            <person name="Jackson A.P."/>
            <person name="Otto T.D."/>
            <person name="Darby A."/>
            <person name="Ramaprasad A."/>
            <person name="Xia D."/>
            <person name="Echaide I.E."/>
            <person name="Farber M."/>
            <person name="Gahlot S."/>
            <person name="Gamble J."/>
            <person name="Gupta D."/>
            <person name="Gupta Y."/>
            <person name="Jackson L."/>
            <person name="Malandrin L."/>
            <person name="Malas T.B."/>
            <person name="Moussa E."/>
            <person name="Nair M."/>
            <person name="Reid A.J."/>
            <person name="Sanders M."/>
            <person name="Sharma J."/>
            <person name="Tracey A."/>
            <person name="Quail M.A."/>
            <person name="Weir W."/>
            <person name="Wastling J.M."/>
            <person name="Hall N."/>
            <person name="Willadsen P."/>
            <person name="Lingelbach K."/>
            <person name="Shiels B."/>
            <person name="Tait A."/>
            <person name="Berriman M."/>
            <person name="Allred D.R."/>
            <person name="Pain A."/>
        </authorList>
    </citation>
    <scope>NUCLEOTIDE SEQUENCE</scope>
    <source>
        <strain evidence="13">1802A</strain>
    </source>
</reference>
<gene>
    <name evidence="13" type="ORF">X943_003837</name>
</gene>
<evidence type="ECO:0000256" key="2">
    <source>
        <dbReference type="ARBA" id="ARBA00004496"/>
    </source>
</evidence>
<evidence type="ECO:0000256" key="4">
    <source>
        <dbReference type="ARBA" id="ARBA00012950"/>
    </source>
</evidence>
<accession>A0AAD9G818</accession>
<sequence>MGSKRGRPVLKPLWLPEGEAGRAGRDVCTAFRGDDSLSGAVEGRMELMRSMLIGNYSLSYFTGDTAPKETLDSLFQLTKCNMERLYNESDFLGGWKDRMKYRELCSRKTHIFVLHDDENAAVGFISYRFLIIDDFQPPTEVCYIYELQVDGKWRSRGVGRFLIHAAEIVARRCGARKLMCTVLKLNARAVSFYRSKCGFVDDESDPDVIDFDSRHENSFHVLKREFGDYETPDGCH</sequence>
<keyword evidence="7" id="KW-0808">Transferase</keyword>
<dbReference type="PANTHER" id="PTHR20531:SF1">
    <property type="entry name" value="N-ALPHA-ACETYLTRANSFERASE 40"/>
    <property type="match status" value="1"/>
</dbReference>
<keyword evidence="9" id="KW-0012">Acyltransferase</keyword>
<evidence type="ECO:0000256" key="5">
    <source>
        <dbReference type="ARBA" id="ARBA00015043"/>
    </source>
</evidence>
<dbReference type="PROSITE" id="PS51186">
    <property type="entry name" value="GNAT"/>
    <property type="match status" value="1"/>
</dbReference>
<comment type="caution">
    <text evidence="13">The sequence shown here is derived from an EMBL/GenBank/DDBJ whole genome shotgun (WGS) entry which is preliminary data.</text>
</comment>
<dbReference type="GO" id="GO:0010485">
    <property type="term" value="F:histone H4 acetyltransferase activity"/>
    <property type="evidence" value="ECO:0007669"/>
    <property type="project" value="InterPro"/>
</dbReference>
<dbReference type="EC" id="2.3.1.257" evidence="4"/>
<proteinExistence type="inferred from homology"/>
<dbReference type="Pfam" id="PF00583">
    <property type="entry name" value="Acetyltransf_1"/>
    <property type="match status" value="1"/>
</dbReference>
<comment type="similarity">
    <text evidence="3">Belongs to the acetyltransferase family. NAA40 subfamily.</text>
</comment>
<dbReference type="InterPro" id="IPR016181">
    <property type="entry name" value="Acyl_CoA_acyltransferase"/>
</dbReference>
<evidence type="ECO:0000256" key="8">
    <source>
        <dbReference type="ARBA" id="ARBA00023242"/>
    </source>
</evidence>
<keyword evidence="8" id="KW-0539">Nucleus</keyword>
<keyword evidence="6" id="KW-0963">Cytoplasm</keyword>
<evidence type="ECO:0000256" key="3">
    <source>
        <dbReference type="ARBA" id="ARBA00008870"/>
    </source>
</evidence>
<dbReference type="GO" id="GO:0043998">
    <property type="term" value="F:histone H2A acetyltransferase activity"/>
    <property type="evidence" value="ECO:0007669"/>
    <property type="project" value="InterPro"/>
</dbReference>
<dbReference type="Gene3D" id="3.40.630.30">
    <property type="match status" value="1"/>
</dbReference>
<dbReference type="SUPFAM" id="SSF55729">
    <property type="entry name" value="Acyl-CoA N-acyltransferases (Nat)"/>
    <property type="match status" value="1"/>
</dbReference>
<organism evidence="13 14">
    <name type="scientific">Babesia divergens</name>
    <dbReference type="NCBI Taxonomy" id="32595"/>
    <lineage>
        <taxon>Eukaryota</taxon>
        <taxon>Sar</taxon>
        <taxon>Alveolata</taxon>
        <taxon>Apicomplexa</taxon>
        <taxon>Aconoidasida</taxon>
        <taxon>Piroplasmida</taxon>
        <taxon>Babesiidae</taxon>
        <taxon>Babesia</taxon>
    </lineage>
</organism>
<feature type="domain" description="N-acetyltransferase" evidence="12">
    <location>
        <begin position="72"/>
        <end position="228"/>
    </location>
</feature>
<evidence type="ECO:0000313" key="14">
    <source>
        <dbReference type="Proteomes" id="UP001195914"/>
    </source>
</evidence>
<evidence type="ECO:0000256" key="7">
    <source>
        <dbReference type="ARBA" id="ARBA00022679"/>
    </source>
</evidence>
<evidence type="ECO:0000256" key="10">
    <source>
        <dbReference type="ARBA" id="ARBA00047821"/>
    </source>
</evidence>
<evidence type="ECO:0000313" key="13">
    <source>
        <dbReference type="EMBL" id="KAK1933479.1"/>
    </source>
</evidence>
<evidence type="ECO:0000256" key="9">
    <source>
        <dbReference type="ARBA" id="ARBA00023315"/>
    </source>
</evidence>
<evidence type="ECO:0000256" key="1">
    <source>
        <dbReference type="ARBA" id="ARBA00004123"/>
    </source>
</evidence>
<dbReference type="CDD" id="cd04301">
    <property type="entry name" value="NAT_SF"/>
    <property type="match status" value="1"/>
</dbReference>
<reference evidence="13" key="2">
    <citation type="submission" date="2021-05" db="EMBL/GenBank/DDBJ databases">
        <authorList>
            <person name="Pain A."/>
        </authorList>
    </citation>
    <scope>NUCLEOTIDE SEQUENCE</scope>
    <source>
        <strain evidence="13">1802A</strain>
    </source>
</reference>
<dbReference type="EMBL" id="JAHBMH010000073">
    <property type="protein sequence ID" value="KAK1933479.1"/>
    <property type="molecule type" value="Genomic_DNA"/>
</dbReference>
<name>A0AAD9G818_BABDI</name>
<keyword evidence="14" id="KW-1185">Reference proteome</keyword>
<dbReference type="GO" id="GO:1990189">
    <property type="term" value="F:protein N-terminal-serine acetyltransferase activity"/>
    <property type="evidence" value="ECO:0007669"/>
    <property type="project" value="UniProtKB-EC"/>
</dbReference>
<protein>
    <recommendedName>
        <fullName evidence="5">N-alpha-acetyltransferase 40</fullName>
        <ecNumber evidence="4">2.3.1.257</ecNumber>
    </recommendedName>
</protein>
<dbReference type="GO" id="GO:0005737">
    <property type="term" value="C:cytoplasm"/>
    <property type="evidence" value="ECO:0007669"/>
    <property type="project" value="UniProtKB-SubCell"/>
</dbReference>
<comment type="catalytic activity">
    <reaction evidence="10">
        <text>N-terminal L-seryl-[histone H2A] + acetyl-CoA = N-terminal N(alpha)-acetyl-L-seryl-[histone H2A] + CoA + H(+)</text>
        <dbReference type="Rhea" id="RHEA:50600"/>
        <dbReference type="Rhea" id="RHEA-COMP:12742"/>
        <dbReference type="Rhea" id="RHEA-COMP:12744"/>
        <dbReference type="ChEBI" id="CHEBI:15378"/>
        <dbReference type="ChEBI" id="CHEBI:57287"/>
        <dbReference type="ChEBI" id="CHEBI:57288"/>
        <dbReference type="ChEBI" id="CHEBI:64738"/>
        <dbReference type="ChEBI" id="CHEBI:83690"/>
        <dbReference type="EC" id="2.3.1.257"/>
    </reaction>
</comment>